<keyword evidence="1" id="KW-0560">Oxidoreductase</keyword>
<accession>A0ABQ5W2E3</accession>
<reference evidence="5" key="1">
    <citation type="journal article" date="2019" name="Int. J. Syst. Evol. Microbiol.">
        <title>The Global Catalogue of Microorganisms (GCM) 10K type strain sequencing project: providing services to taxonomists for standard genome sequencing and annotation.</title>
        <authorList>
            <consortium name="The Broad Institute Genomics Platform"/>
            <consortium name="The Broad Institute Genome Sequencing Center for Infectious Disease"/>
            <person name="Wu L."/>
            <person name="Ma J."/>
        </authorList>
    </citation>
    <scope>NUCLEOTIDE SEQUENCE [LARGE SCALE GENOMIC DNA]</scope>
    <source>
        <strain evidence="5">NBRC 112416</strain>
    </source>
</reference>
<name>A0ABQ5W2E3_9HYPH</name>
<dbReference type="RefSeq" id="WP_284339695.1">
    <property type="nucleotide sequence ID" value="NZ_BSNS01000007.1"/>
</dbReference>
<evidence type="ECO:0000313" key="4">
    <source>
        <dbReference type="EMBL" id="GLQ54260.1"/>
    </source>
</evidence>
<dbReference type="InterPro" id="IPR001509">
    <property type="entry name" value="Epimerase_deHydtase"/>
</dbReference>
<dbReference type="PANTHER" id="PTHR10366">
    <property type="entry name" value="NAD DEPENDENT EPIMERASE/DEHYDRATASE"/>
    <property type="match status" value="1"/>
</dbReference>
<evidence type="ECO:0000313" key="5">
    <source>
        <dbReference type="Proteomes" id="UP001156691"/>
    </source>
</evidence>
<comment type="caution">
    <text evidence="4">The sequence shown here is derived from an EMBL/GenBank/DDBJ whole genome shotgun (WGS) entry which is preliminary data.</text>
</comment>
<dbReference type="SUPFAM" id="SSF51735">
    <property type="entry name" value="NAD(P)-binding Rossmann-fold domains"/>
    <property type="match status" value="1"/>
</dbReference>
<keyword evidence="5" id="KW-1185">Reference proteome</keyword>
<evidence type="ECO:0000259" key="3">
    <source>
        <dbReference type="Pfam" id="PF01370"/>
    </source>
</evidence>
<dbReference type="EMBL" id="BSNS01000007">
    <property type="protein sequence ID" value="GLQ54260.1"/>
    <property type="molecule type" value="Genomic_DNA"/>
</dbReference>
<dbReference type="Proteomes" id="UP001156691">
    <property type="component" value="Unassembled WGS sequence"/>
</dbReference>
<protein>
    <submittedName>
        <fullName evidence="4">Dihydroflavonol-4-reductase</fullName>
    </submittedName>
</protein>
<evidence type="ECO:0000256" key="2">
    <source>
        <dbReference type="ARBA" id="ARBA00023445"/>
    </source>
</evidence>
<proteinExistence type="inferred from homology"/>
<feature type="domain" description="NAD-dependent epimerase/dehydratase" evidence="3">
    <location>
        <begin position="5"/>
        <end position="250"/>
    </location>
</feature>
<dbReference type="PANTHER" id="PTHR10366:SF564">
    <property type="entry name" value="STEROL-4-ALPHA-CARBOXYLATE 3-DEHYDROGENASE, DECARBOXYLATING"/>
    <property type="match status" value="1"/>
</dbReference>
<organism evidence="4 5">
    <name type="scientific">Devosia nitrariae</name>
    <dbReference type="NCBI Taxonomy" id="2071872"/>
    <lineage>
        <taxon>Bacteria</taxon>
        <taxon>Pseudomonadati</taxon>
        <taxon>Pseudomonadota</taxon>
        <taxon>Alphaproteobacteria</taxon>
        <taxon>Hyphomicrobiales</taxon>
        <taxon>Devosiaceae</taxon>
        <taxon>Devosia</taxon>
    </lineage>
</organism>
<evidence type="ECO:0000256" key="1">
    <source>
        <dbReference type="ARBA" id="ARBA00023002"/>
    </source>
</evidence>
<dbReference type="Pfam" id="PF01370">
    <property type="entry name" value="Epimerase"/>
    <property type="match status" value="1"/>
</dbReference>
<gene>
    <name evidence="4" type="ORF">GCM10010862_15190</name>
</gene>
<dbReference type="Gene3D" id="3.40.50.720">
    <property type="entry name" value="NAD(P)-binding Rossmann-like Domain"/>
    <property type="match status" value="1"/>
</dbReference>
<dbReference type="InterPro" id="IPR036291">
    <property type="entry name" value="NAD(P)-bd_dom_sf"/>
</dbReference>
<dbReference type="InterPro" id="IPR050425">
    <property type="entry name" value="NAD(P)_dehydrat-like"/>
</dbReference>
<sequence>MTDRVLLTGISGFLGGHVALELLKAGYTVRGSVRNSGKAGKVRDTLARHGADIGRLEFVELDLTRDDGWRAAAEECRYLQHTASPFVTKMPRDRMELIGPAVAGTKRALEAALAAGVERVVLTSSMAAIAYGHDKSRTAPFTAADWTDLEGRNVNAYIESKTRAERRAWKIMRAAGREKDLAVVNPSAILGPLLDEDPGTSAALLTRLFDGSTPATPRIPLTIVDVRDVAQAHVKAMTDPAAGGRRFPIGDRTMFLSEIADIARATAPDRAAKVPRLTMPDWLVRLYALFDADVRGNTGELGILKRLDSRDTIALLDHPLIPGREAVAESVRSLIAQKLI</sequence>
<comment type="similarity">
    <text evidence="2">Belongs to the NAD(P)-dependent epimerase/dehydratase family. Dihydroflavonol-4-reductase subfamily.</text>
</comment>